<dbReference type="GO" id="GO:0016740">
    <property type="term" value="F:transferase activity"/>
    <property type="evidence" value="ECO:0007669"/>
    <property type="project" value="UniProtKB-KW"/>
</dbReference>
<protein>
    <submittedName>
        <fullName evidence="2">Glycosyltransferase involved in cell wall bisynthesis</fullName>
    </submittedName>
</protein>
<evidence type="ECO:0000313" key="3">
    <source>
        <dbReference type="Proteomes" id="UP000199492"/>
    </source>
</evidence>
<dbReference type="RefSeq" id="WP_092468301.1">
    <property type="nucleotide sequence ID" value="NZ_FNCZ01000004.1"/>
</dbReference>
<dbReference type="Pfam" id="PF13524">
    <property type="entry name" value="Glyco_trans_1_2"/>
    <property type="match status" value="1"/>
</dbReference>
<dbReference type="AlphaFoldDB" id="A0A1G8F736"/>
<dbReference type="SUPFAM" id="SSF53756">
    <property type="entry name" value="UDP-Glycosyltransferase/glycogen phosphorylase"/>
    <property type="match status" value="1"/>
</dbReference>
<reference evidence="3" key="1">
    <citation type="submission" date="2016-10" db="EMBL/GenBank/DDBJ databases">
        <authorList>
            <person name="Varghese N."/>
            <person name="Submissions S."/>
        </authorList>
    </citation>
    <scope>NUCLEOTIDE SEQUENCE [LARGE SCALE GENOMIC DNA]</scope>
    <source>
        <strain evidence="3">DSM 15363</strain>
    </source>
</reference>
<dbReference type="STRING" id="262004.SAMN04489796_104169"/>
<dbReference type="InterPro" id="IPR055259">
    <property type="entry name" value="YkvP/CgeB_Glyco_trans-like"/>
</dbReference>
<feature type="domain" description="Spore protein YkvP/CgeB glycosyl transferase-like" evidence="1">
    <location>
        <begin position="262"/>
        <end position="373"/>
    </location>
</feature>
<evidence type="ECO:0000259" key="1">
    <source>
        <dbReference type="Pfam" id="PF13524"/>
    </source>
</evidence>
<dbReference type="Gene3D" id="3.40.50.2000">
    <property type="entry name" value="Glycogen Phosphorylase B"/>
    <property type="match status" value="1"/>
</dbReference>
<organism evidence="2 3">
    <name type="scientific">Winogradskyella thalassocola</name>
    <dbReference type="NCBI Taxonomy" id="262004"/>
    <lineage>
        <taxon>Bacteria</taxon>
        <taxon>Pseudomonadati</taxon>
        <taxon>Bacteroidota</taxon>
        <taxon>Flavobacteriia</taxon>
        <taxon>Flavobacteriales</taxon>
        <taxon>Flavobacteriaceae</taxon>
        <taxon>Winogradskyella</taxon>
    </lineage>
</organism>
<gene>
    <name evidence="2" type="ORF">SAMN04489796_104169</name>
</gene>
<dbReference type="Proteomes" id="UP000199492">
    <property type="component" value="Unassembled WGS sequence"/>
</dbReference>
<accession>A0A1G8F736</accession>
<keyword evidence="2" id="KW-0808">Transferase</keyword>
<name>A0A1G8F736_9FLAO</name>
<sequence>MRVLLVGEYNRSHRYLKEGLQNFGHEAIVVGMDDGFKKVDVDIEINQKFRKGPLQKVRSLMIRLFKIDLHFIHVKKQLLKHKTQLENYDVVQFINESSFLCAAKDEQKIFDLLTSWNKKVFILSCGTDYPSVKFSVDKKFKYSIHTPYFEGRVKATDFSLGLKYLTPEFVKLHHHIYNKIEGVISSDLDYYIPLKNHKKHLGMIPHVINVDSIPYQEPNIEGKITIFHGINRTNYYKKGNDIFDAALDIIETKYKSEVIIIKVENLPYTEYIKAFDTAHILLDQVYAYDQGYNALEAMAKGKVVFTGAEKEWEDYYNVTPNTIAINALPDAKAITSKLEWLIENPEKIIEISKNARQFVKTHHNHVDSAKSFLEKWS</sequence>
<proteinExistence type="predicted"/>
<dbReference type="EMBL" id="FNCZ01000004">
    <property type="protein sequence ID" value="SDH77954.1"/>
    <property type="molecule type" value="Genomic_DNA"/>
</dbReference>
<evidence type="ECO:0000313" key="2">
    <source>
        <dbReference type="EMBL" id="SDH77954.1"/>
    </source>
</evidence>
<keyword evidence="3" id="KW-1185">Reference proteome</keyword>
<dbReference type="OrthoDB" id="6638088at2"/>